<dbReference type="Gene3D" id="3.40.50.1820">
    <property type="entry name" value="alpha/beta hydrolase"/>
    <property type="match status" value="1"/>
</dbReference>
<organism evidence="3 4">
    <name type="scientific">Kribbella albertanoniae</name>
    <dbReference type="NCBI Taxonomy" id="1266829"/>
    <lineage>
        <taxon>Bacteria</taxon>
        <taxon>Bacillati</taxon>
        <taxon>Actinomycetota</taxon>
        <taxon>Actinomycetes</taxon>
        <taxon>Propionibacteriales</taxon>
        <taxon>Kribbellaceae</taxon>
        <taxon>Kribbella</taxon>
    </lineage>
</organism>
<name>A0A4R4QEF2_9ACTN</name>
<dbReference type="PANTHER" id="PTHR43798">
    <property type="entry name" value="MONOACYLGLYCEROL LIPASE"/>
    <property type="match status" value="1"/>
</dbReference>
<dbReference type="PRINTS" id="PR00412">
    <property type="entry name" value="EPOXHYDRLASE"/>
</dbReference>
<dbReference type="Pfam" id="PF00561">
    <property type="entry name" value="Abhydrolase_1"/>
    <property type="match status" value="1"/>
</dbReference>
<evidence type="ECO:0000259" key="2">
    <source>
        <dbReference type="Pfam" id="PF00561"/>
    </source>
</evidence>
<feature type="domain" description="AB hydrolase-1" evidence="2">
    <location>
        <begin position="21"/>
        <end position="258"/>
    </location>
</feature>
<dbReference type="PANTHER" id="PTHR43798:SF31">
    <property type="entry name" value="AB HYDROLASE SUPERFAMILY PROTEIN YCLE"/>
    <property type="match status" value="1"/>
</dbReference>
<gene>
    <name evidence="3" type="ORF">E1261_05800</name>
</gene>
<dbReference type="GO" id="GO:0016787">
    <property type="term" value="F:hydrolase activity"/>
    <property type="evidence" value="ECO:0007669"/>
    <property type="project" value="UniProtKB-KW"/>
</dbReference>
<dbReference type="InterPro" id="IPR050266">
    <property type="entry name" value="AB_hydrolase_sf"/>
</dbReference>
<proteinExistence type="predicted"/>
<dbReference type="GO" id="GO:0016020">
    <property type="term" value="C:membrane"/>
    <property type="evidence" value="ECO:0007669"/>
    <property type="project" value="TreeGrafter"/>
</dbReference>
<dbReference type="InterPro" id="IPR000639">
    <property type="entry name" value="Epox_hydrolase-like"/>
</dbReference>
<reference evidence="3 4" key="1">
    <citation type="submission" date="2019-03" db="EMBL/GenBank/DDBJ databases">
        <title>Draft genome sequences of novel Actinobacteria.</title>
        <authorList>
            <person name="Sahin N."/>
            <person name="Ay H."/>
            <person name="Saygin H."/>
        </authorList>
    </citation>
    <scope>NUCLEOTIDE SEQUENCE [LARGE SCALE GENOMIC DNA]</scope>
    <source>
        <strain evidence="3 4">JCM 30547</strain>
    </source>
</reference>
<keyword evidence="1 3" id="KW-0378">Hydrolase</keyword>
<evidence type="ECO:0000256" key="1">
    <source>
        <dbReference type="ARBA" id="ARBA00022801"/>
    </source>
</evidence>
<dbReference type="RefSeq" id="WP_132402993.1">
    <property type="nucleotide sequence ID" value="NZ_SMKA01000013.1"/>
</dbReference>
<dbReference type="OrthoDB" id="3771266at2"/>
<sequence>MPRLAVGGLDLTYDVVGDGDLVVLVMGTGAKGNVWTLHQVPALVGAGYRVATFDARGISPTPRPAGDPFPRMTIDDLVDDVAKLIEHLGAPAHVVGTSLGARVVQELALSRPELVRRGVAMAAHGRLDEVNRRLSAGERELFDTSMALPAEYKAAIDAVLYLSPATLRDPRKARDWLDVLAFSAGRMDPGERGQREVSAHLENRLAAYTAITKPLLVIAFADDRRIPAFLGREVADAVPGAQYVEIPDAGHFGYLEQPQKVNQLIIDFLAERAGPLKGNQ</sequence>
<keyword evidence="4" id="KW-1185">Reference proteome</keyword>
<dbReference type="AlphaFoldDB" id="A0A4R4QEF2"/>
<evidence type="ECO:0000313" key="4">
    <source>
        <dbReference type="Proteomes" id="UP000295075"/>
    </source>
</evidence>
<dbReference type="EMBL" id="SMKA01000013">
    <property type="protein sequence ID" value="TDC33523.1"/>
    <property type="molecule type" value="Genomic_DNA"/>
</dbReference>
<accession>A0A4R4QEF2</accession>
<evidence type="ECO:0000313" key="3">
    <source>
        <dbReference type="EMBL" id="TDC33523.1"/>
    </source>
</evidence>
<dbReference type="SUPFAM" id="SSF53474">
    <property type="entry name" value="alpha/beta-Hydrolases"/>
    <property type="match status" value="1"/>
</dbReference>
<protein>
    <submittedName>
        <fullName evidence="3">Alpha/beta fold hydrolase</fullName>
    </submittedName>
</protein>
<dbReference type="InterPro" id="IPR029058">
    <property type="entry name" value="AB_hydrolase_fold"/>
</dbReference>
<dbReference type="Proteomes" id="UP000295075">
    <property type="component" value="Unassembled WGS sequence"/>
</dbReference>
<comment type="caution">
    <text evidence="3">The sequence shown here is derived from an EMBL/GenBank/DDBJ whole genome shotgun (WGS) entry which is preliminary data.</text>
</comment>
<dbReference type="InterPro" id="IPR000073">
    <property type="entry name" value="AB_hydrolase_1"/>
</dbReference>